<accession>A0A225AJY3</accession>
<dbReference type="RefSeq" id="XP_020121953.1">
    <property type="nucleotide sequence ID" value="XM_020264528.1"/>
</dbReference>
<protein>
    <submittedName>
        <fullName evidence="1">Uncharacterized protein</fullName>
    </submittedName>
</protein>
<dbReference type="EMBL" id="LFMY01000003">
    <property type="protein sequence ID" value="OKL61832.1"/>
    <property type="molecule type" value="Genomic_DNA"/>
</dbReference>
<evidence type="ECO:0000313" key="2">
    <source>
        <dbReference type="Proteomes" id="UP000214365"/>
    </source>
</evidence>
<dbReference type="Proteomes" id="UP000214365">
    <property type="component" value="Unassembled WGS sequence"/>
</dbReference>
<gene>
    <name evidence="1" type="ORF">UA08_02481</name>
</gene>
<dbReference type="GeneID" id="31002236"/>
<keyword evidence="2" id="KW-1185">Reference proteome</keyword>
<evidence type="ECO:0000313" key="1">
    <source>
        <dbReference type="EMBL" id="OKL61832.1"/>
    </source>
</evidence>
<organism evidence="1 2">
    <name type="scientific">Talaromyces atroroseus</name>
    <dbReference type="NCBI Taxonomy" id="1441469"/>
    <lineage>
        <taxon>Eukaryota</taxon>
        <taxon>Fungi</taxon>
        <taxon>Dikarya</taxon>
        <taxon>Ascomycota</taxon>
        <taxon>Pezizomycotina</taxon>
        <taxon>Eurotiomycetes</taxon>
        <taxon>Eurotiomycetidae</taxon>
        <taxon>Eurotiales</taxon>
        <taxon>Trichocomaceae</taxon>
        <taxon>Talaromyces</taxon>
        <taxon>Talaromyces sect. Trachyspermi</taxon>
    </lineage>
</organism>
<proteinExistence type="predicted"/>
<comment type="caution">
    <text evidence="1">The sequence shown here is derived from an EMBL/GenBank/DDBJ whole genome shotgun (WGS) entry which is preliminary data.</text>
</comment>
<dbReference type="AlphaFoldDB" id="A0A225AJY3"/>
<sequence>MDYMLWNLIYLFYGLFNDTESSKVAMQDRRVSHHGLSALVFTSCILYASKYSIFPTIDLCISGYEPLIDLACKIEPLEPNATPSMFTENPTTLRSTLNVLGPLHRRLALQLVDVQLTQELSSRCKTNSCELFFLIWLLSKIRTIIASACASEMRTRSVRSCSIQVYQQQTRGSGSTNLLWNICIMAIDQRENKRHRSICVGNNNKFSSVMEKTSTSFSSAMLADLL</sequence>
<name>A0A225AJY3_TALAT</name>
<reference evidence="1 2" key="1">
    <citation type="submission" date="2015-06" db="EMBL/GenBank/DDBJ databases">
        <title>Talaromyces atroroseus IBT 11181 draft genome.</title>
        <authorList>
            <person name="Rasmussen K.B."/>
            <person name="Rasmussen S."/>
            <person name="Petersen B."/>
            <person name="Sicheritz-Ponten T."/>
            <person name="Mortensen U.H."/>
            <person name="Thrane U."/>
        </authorList>
    </citation>
    <scope>NUCLEOTIDE SEQUENCE [LARGE SCALE GENOMIC DNA]</scope>
    <source>
        <strain evidence="1 2">IBT 11181</strain>
    </source>
</reference>